<dbReference type="RefSeq" id="WP_025344897.1">
    <property type="nucleotide sequence ID" value="NZ_CP007201.1"/>
</dbReference>
<protein>
    <submittedName>
        <fullName evidence="2">Uncharacterized protein</fullName>
    </submittedName>
</protein>
<gene>
    <name evidence="2" type="ORF">SMUL_1771</name>
</gene>
<organism evidence="2 3">
    <name type="scientific">Sulfurospirillum multivorans (strain DM 12446 / JCM 15788 / NBRC 109480)</name>
    <dbReference type="NCBI Taxonomy" id="1150621"/>
    <lineage>
        <taxon>Bacteria</taxon>
        <taxon>Pseudomonadati</taxon>
        <taxon>Campylobacterota</taxon>
        <taxon>Epsilonproteobacteria</taxon>
        <taxon>Campylobacterales</taxon>
        <taxon>Sulfurospirillaceae</taxon>
        <taxon>Sulfurospirillum</taxon>
    </lineage>
</organism>
<dbReference type="EMBL" id="CP007201">
    <property type="protein sequence ID" value="AHJ13026.1"/>
    <property type="molecule type" value="Genomic_DNA"/>
</dbReference>
<dbReference type="AlphaFoldDB" id="A0AA86ALR4"/>
<feature type="transmembrane region" description="Helical" evidence="1">
    <location>
        <begin position="61"/>
        <end position="79"/>
    </location>
</feature>
<dbReference type="Proteomes" id="UP000019322">
    <property type="component" value="Chromosome"/>
</dbReference>
<feature type="transmembrane region" description="Helical" evidence="1">
    <location>
        <begin position="12"/>
        <end position="41"/>
    </location>
</feature>
<evidence type="ECO:0000313" key="3">
    <source>
        <dbReference type="Proteomes" id="UP000019322"/>
    </source>
</evidence>
<evidence type="ECO:0000313" key="2">
    <source>
        <dbReference type="EMBL" id="AHJ13026.1"/>
    </source>
</evidence>
<keyword evidence="1" id="KW-0812">Transmembrane</keyword>
<keyword evidence="1" id="KW-1133">Transmembrane helix</keyword>
<sequence length="321" mass="36805">MFKRYMKLALKGLWYVVQGAVNYMKIFIKMLIMIPGILLYVSLYEGEVVINMTTEAFLTSPLFGIILILSFAISFLFFVDRCEELDTMVLGTSKVLGKKLTCELLWALNDKRRFNADESVNFLRTMKKFGFFMVVDLNSPLSKIERTTSYLKAALSLRGVDLSQFTKEDFNEIGEFLSPNCIEDTISIDEKKLKIMNDAFPLMEILRKEVENMSNEVPEENNHDTSLKEATTLLQNYHEDKKASMPLIIVAEQDVIVALRKEYATILDTFALVDKVELFQKSRAFGMKPFEICTEAEFEILDPRIVDCSCVVKLTKESTCL</sequence>
<reference evidence="2 3" key="1">
    <citation type="journal article" date="2014" name="Environ. Microbiol.">
        <title>Insights into organohalide respiration and the versatile catabolism of Sulfurospirillum multivorans gained from comparative genomics and physiological studies.</title>
        <authorList>
            <person name="Goris T."/>
            <person name="Schubert T."/>
            <person name="Gadkari J."/>
            <person name="Wubet T."/>
            <person name="Tarkka M."/>
            <person name="Buscot F."/>
            <person name="Adrian L."/>
            <person name="Diekert G."/>
        </authorList>
    </citation>
    <scope>NUCLEOTIDE SEQUENCE [LARGE SCALE GENOMIC DNA]</scope>
    <source>
        <strain evidence="3">DM 12446 / JCM 15788 / NBRC 109480</strain>
    </source>
</reference>
<proteinExistence type="predicted"/>
<name>A0AA86ALR4_SULMK</name>
<dbReference type="KEGG" id="smul:SMUL_1771"/>
<keyword evidence="1" id="KW-0472">Membrane</keyword>
<accession>A0AA86ALR4</accession>
<evidence type="ECO:0000256" key="1">
    <source>
        <dbReference type="SAM" id="Phobius"/>
    </source>
</evidence>